<reference evidence="2 3" key="1">
    <citation type="submission" date="2022-06" db="EMBL/GenBank/DDBJ databases">
        <title>Genomic Encyclopedia of Archaeal and Bacterial Type Strains, Phase II (KMG-II): from individual species to whole genera.</title>
        <authorList>
            <person name="Goeker M."/>
        </authorList>
    </citation>
    <scope>NUCLEOTIDE SEQUENCE [LARGE SCALE GENOMIC DNA]</scope>
    <source>
        <strain evidence="2 3">DSM 45037</strain>
    </source>
</reference>
<gene>
    <name evidence="2" type="ORF">LX12_000848</name>
</gene>
<protein>
    <submittedName>
        <fullName evidence="2">NTF2-like N-terminal transpeptidase domain-containing protein</fullName>
    </submittedName>
</protein>
<dbReference type="Pfam" id="PF05223">
    <property type="entry name" value="MecA_N"/>
    <property type="match status" value="1"/>
</dbReference>
<dbReference type="EMBL" id="JAMTCG010000002">
    <property type="protein sequence ID" value="MCP2159669.1"/>
    <property type="molecule type" value="Genomic_DNA"/>
</dbReference>
<dbReference type="RefSeq" id="WP_253653293.1">
    <property type="nucleotide sequence ID" value="NZ_BAAAOE010000001.1"/>
</dbReference>
<proteinExistence type="predicted"/>
<keyword evidence="3" id="KW-1185">Reference proteome</keyword>
<dbReference type="PROSITE" id="PS51257">
    <property type="entry name" value="PROKAR_LIPOPROTEIN"/>
    <property type="match status" value="1"/>
</dbReference>
<evidence type="ECO:0000313" key="3">
    <source>
        <dbReference type="Proteomes" id="UP001205740"/>
    </source>
</evidence>
<dbReference type="InterPro" id="IPR007887">
    <property type="entry name" value="MecA_N"/>
</dbReference>
<dbReference type="Proteomes" id="UP001205740">
    <property type="component" value="Unassembled WGS sequence"/>
</dbReference>
<organism evidence="2 3">
    <name type="scientific">Williamsia serinedens</name>
    <dbReference type="NCBI Taxonomy" id="391736"/>
    <lineage>
        <taxon>Bacteria</taxon>
        <taxon>Bacillati</taxon>
        <taxon>Actinomycetota</taxon>
        <taxon>Actinomycetes</taxon>
        <taxon>Mycobacteriales</taxon>
        <taxon>Nocardiaceae</taxon>
        <taxon>Williamsia</taxon>
    </lineage>
</organism>
<accession>A0ABT1GY58</accession>
<sequence length="540" mass="54471">MVFSSLRSRVAAATVVSGALVLASCGVFSDPTVSGSQRMLADFGAALDAQDAARAAALTSAPGQAAPTIAATLSGMHAESVSVRVTKPVEYSDGTADYGLDYTWDLGDGRSYSTSTTGTARKLSSGWRIQWDPTVLAPGLQNGGSLRLVRTDATPAPAVLDTARKPWMTPQGLTDVVFDPTATGDRASSIRRLAAVIAPIAPLITAPVITQRVAASGGKPTTVVALRDSDMQVLDGNPASVPGVSVNRTMALLTTDRRISSPLAESTAAYWQALRDATSGWAVQRVGADGGITRLAGQQGPPAPSFSTTISQPVQLTVNASVVDVAQPATMLVLDAASGAIVAAANNDAADAAGADLDNLVTPGSTLDPVLGAISATTGDDRGAGEKALHTLGLGVDYTVPGVTAATTNRAAISAAGLDSAPQVSALSMGALGVAIARMAGVAPTFVRGTTTTVRGGDLGPVDQALGARIAAAMRTTATTGDASDLTGAPDLRALVGTNGPQGPGWFVGITRGQVIVVHCAGEKSGSAALQVVQKYLRQR</sequence>
<feature type="domain" description="NTF2-like N-terminal transpeptidase" evidence="1">
    <location>
        <begin position="40"/>
        <end position="142"/>
    </location>
</feature>
<evidence type="ECO:0000313" key="2">
    <source>
        <dbReference type="EMBL" id="MCP2159669.1"/>
    </source>
</evidence>
<name>A0ABT1GY58_9NOCA</name>
<evidence type="ECO:0000259" key="1">
    <source>
        <dbReference type="Pfam" id="PF05223"/>
    </source>
</evidence>
<comment type="caution">
    <text evidence="2">The sequence shown here is derived from an EMBL/GenBank/DDBJ whole genome shotgun (WGS) entry which is preliminary data.</text>
</comment>